<evidence type="ECO:0000256" key="1">
    <source>
        <dbReference type="ARBA" id="ARBA00004651"/>
    </source>
</evidence>
<comment type="subcellular location">
    <subcellularLocation>
        <location evidence="1">Cell membrane</location>
        <topology evidence="1">Multi-pass membrane protein</topology>
    </subcellularLocation>
</comment>
<feature type="transmembrane region" description="Helical" evidence="8">
    <location>
        <begin position="139"/>
        <end position="158"/>
    </location>
</feature>
<dbReference type="PANTHER" id="PTHR33908:SF3">
    <property type="entry name" value="UNDECAPRENYL PHOSPHATE-ALPHA-4-AMINO-4-DEOXY-L-ARABINOSE ARABINOSYL TRANSFERASE"/>
    <property type="match status" value="1"/>
</dbReference>
<evidence type="ECO:0000256" key="8">
    <source>
        <dbReference type="SAM" id="Phobius"/>
    </source>
</evidence>
<dbReference type="GO" id="GO:0009103">
    <property type="term" value="P:lipopolysaccharide biosynthetic process"/>
    <property type="evidence" value="ECO:0007669"/>
    <property type="project" value="UniProtKB-ARBA"/>
</dbReference>
<reference evidence="9 10" key="1">
    <citation type="submission" date="2018-06" db="EMBL/GenBank/DDBJ databases">
        <title>Complete genome of Desulfovibrio marinus P48SEP.</title>
        <authorList>
            <person name="Crispim J.S."/>
            <person name="Vidigal P.M.P."/>
            <person name="Silva L.C.F."/>
            <person name="Araujo L.C."/>
            <person name="Laguardia C.N."/>
            <person name="Dias R.S."/>
            <person name="Sousa M.P."/>
            <person name="Paula S.O."/>
            <person name="Silva C."/>
        </authorList>
    </citation>
    <scope>NUCLEOTIDE SEQUENCE [LARGE SCALE GENOMIC DNA]</scope>
    <source>
        <strain evidence="9 10">P48SEP</strain>
    </source>
</reference>
<feature type="transmembrane region" description="Helical" evidence="8">
    <location>
        <begin position="367"/>
        <end position="387"/>
    </location>
</feature>
<keyword evidence="2" id="KW-1003">Cell membrane</keyword>
<feature type="transmembrane region" description="Helical" evidence="8">
    <location>
        <begin position="114"/>
        <end position="133"/>
    </location>
</feature>
<feature type="transmembrane region" description="Helical" evidence="8">
    <location>
        <begin position="283"/>
        <end position="303"/>
    </location>
</feature>
<dbReference type="AlphaFoldDB" id="A0A6P1ZFW6"/>
<comment type="caution">
    <text evidence="9">The sequence shown here is derived from an EMBL/GenBank/DDBJ whole genome shotgun (WGS) entry which is preliminary data.</text>
</comment>
<accession>A0A6P1ZFW6</accession>
<keyword evidence="7 8" id="KW-0472">Membrane</keyword>
<feature type="transmembrane region" description="Helical" evidence="8">
    <location>
        <begin position="86"/>
        <end position="107"/>
    </location>
</feature>
<feature type="transmembrane region" description="Helical" evidence="8">
    <location>
        <begin position="192"/>
        <end position="208"/>
    </location>
</feature>
<feature type="transmembrane region" description="Helical" evidence="8">
    <location>
        <begin position="170"/>
        <end position="186"/>
    </location>
</feature>
<dbReference type="GO" id="GO:0016763">
    <property type="term" value="F:pentosyltransferase activity"/>
    <property type="evidence" value="ECO:0007669"/>
    <property type="project" value="TreeGrafter"/>
</dbReference>
<keyword evidence="3" id="KW-0328">Glycosyltransferase</keyword>
<dbReference type="GO" id="GO:0005886">
    <property type="term" value="C:plasma membrane"/>
    <property type="evidence" value="ECO:0007669"/>
    <property type="project" value="UniProtKB-SubCell"/>
</dbReference>
<feature type="transmembrane region" description="Helical" evidence="8">
    <location>
        <begin position="309"/>
        <end position="333"/>
    </location>
</feature>
<keyword evidence="5 8" id="KW-0812">Transmembrane</keyword>
<evidence type="ECO:0000256" key="7">
    <source>
        <dbReference type="ARBA" id="ARBA00023136"/>
    </source>
</evidence>
<evidence type="ECO:0000256" key="2">
    <source>
        <dbReference type="ARBA" id="ARBA00022475"/>
    </source>
</evidence>
<evidence type="ECO:0000313" key="9">
    <source>
        <dbReference type="EMBL" id="TVM33701.1"/>
    </source>
</evidence>
<evidence type="ECO:0000256" key="4">
    <source>
        <dbReference type="ARBA" id="ARBA00022679"/>
    </source>
</evidence>
<feature type="transmembrane region" description="Helical" evidence="8">
    <location>
        <begin position="340"/>
        <end position="361"/>
    </location>
</feature>
<gene>
    <name evidence="9" type="ORF">DQK91_10775</name>
</gene>
<dbReference type="PANTHER" id="PTHR33908">
    <property type="entry name" value="MANNOSYLTRANSFERASE YKCB-RELATED"/>
    <property type="match status" value="1"/>
</dbReference>
<keyword evidence="6 8" id="KW-1133">Transmembrane helix</keyword>
<evidence type="ECO:0000256" key="5">
    <source>
        <dbReference type="ARBA" id="ARBA00022692"/>
    </source>
</evidence>
<proteinExistence type="predicted"/>
<organism evidence="9 10">
    <name type="scientific">Oceanidesulfovibrio marinus</name>
    <dbReference type="NCBI Taxonomy" id="370038"/>
    <lineage>
        <taxon>Bacteria</taxon>
        <taxon>Pseudomonadati</taxon>
        <taxon>Thermodesulfobacteriota</taxon>
        <taxon>Desulfovibrionia</taxon>
        <taxon>Desulfovibrionales</taxon>
        <taxon>Desulfovibrionaceae</taxon>
        <taxon>Oceanidesulfovibrio</taxon>
    </lineage>
</organism>
<keyword evidence="4" id="KW-0808">Transferase</keyword>
<dbReference type="InterPro" id="IPR050297">
    <property type="entry name" value="LipidA_mod_glycosyltrf_83"/>
</dbReference>
<evidence type="ECO:0000256" key="3">
    <source>
        <dbReference type="ARBA" id="ARBA00022676"/>
    </source>
</evidence>
<evidence type="ECO:0000313" key="10">
    <source>
        <dbReference type="Proteomes" id="UP000434052"/>
    </source>
</evidence>
<sequence>MDQPGMSTRSWISLGFAVLVAFAVRYAAIDARPLWLDEAYSNWFASLSLHDLWIEMPSYETHPPLYYTVLHFWKGFFGSSEPALRMLSLLCSVATVPVVFALGWMCAPRGRQGGAALVAAVLFALWPIQVHHAVDARPYAMMTLAMALYCAAAVALAREPSSVDSPRGRRAAWLVFILSGAVALWLHNTSVISIGLVGIALAVVLMLLEQSRAPLWKVAAAGVVMVVFWLPYLPWFIVQSEAVTANFWIKPLSIRHVVATFFSVFSADGLPDITLPWFGPGDYLKLAVGIPLVALAVCGALRIKREGRWPAAVMLLTAAFAPFAAVVVISLLIRPIMLPRILMAASVPFCVLVTLGLVGMGNRTWRALLLGAICGVFFAAVTNAFYLGDRGKEPWDAVAARVSAESLPGDAIWLYVNHNELPFDYYFDHPEQTRALPQSYPAPGLPNEYPLGILGVPVLSAKDLARLDRELSSLRRVWLITRAGRTEPHQKILQQLITRHMRVRKIWRYGIITVQLFAMDTGPDLRTRADDPALALSAH</sequence>
<dbReference type="GO" id="GO:0010041">
    <property type="term" value="P:response to iron(III) ion"/>
    <property type="evidence" value="ECO:0007669"/>
    <property type="project" value="TreeGrafter"/>
</dbReference>
<protein>
    <submittedName>
        <fullName evidence="9">Uncharacterized protein</fullName>
    </submittedName>
</protein>
<feature type="transmembrane region" description="Helical" evidence="8">
    <location>
        <begin position="215"/>
        <end position="232"/>
    </location>
</feature>
<name>A0A6P1ZFW6_9BACT</name>
<evidence type="ECO:0000256" key="6">
    <source>
        <dbReference type="ARBA" id="ARBA00022989"/>
    </source>
</evidence>
<dbReference type="EMBL" id="QMIF01000006">
    <property type="protein sequence ID" value="TVM33701.1"/>
    <property type="molecule type" value="Genomic_DNA"/>
</dbReference>
<dbReference type="Proteomes" id="UP000434052">
    <property type="component" value="Unassembled WGS sequence"/>
</dbReference>